<dbReference type="EMBL" id="KN817857">
    <property type="protein sequence ID" value="KJA12882.1"/>
    <property type="molecule type" value="Genomic_DNA"/>
</dbReference>
<protein>
    <submittedName>
        <fullName evidence="2">Uncharacterized protein</fullName>
    </submittedName>
</protein>
<sequence>MDHHDNGWTTQPSTQNDCSPLDNASHEHNHLRALSAVTPPESASRASTFSSFRGSVPSYGSQNAWSSADSFPSNAGRENTELMKQNQLLSTKLDTLSKAYEILANRIPENPNVKYWTRQEWSAANADRVVELDGAANPGTRGRTRAAQGINVNMKYLEDREGRPVNGHIASDIRRHARAIFVGLAHKGCVFTSRTEADYNSLKTYYGEMAECFEELRFCANDWKAEMIALDIYRTWREQWQKKQKKSNKDTVKTEVSDINMDESIESDLEGSFKRATDPMPAEEQQATKKMKSVATHSQPLQATTANFLQPTGMLQPQQAFQPVLPKSRRMRPTKSVTARNLCAIEWCKVNKGTADDFNNYWNGLPKEEKEIYEAQSKERSAQENTPA</sequence>
<feature type="compositionally biased region" description="Polar residues" evidence="1">
    <location>
        <begin position="7"/>
        <end position="18"/>
    </location>
</feature>
<keyword evidence="3" id="KW-1185">Reference proteome</keyword>
<feature type="compositionally biased region" description="Low complexity" evidence="1">
    <location>
        <begin position="42"/>
        <end position="55"/>
    </location>
</feature>
<feature type="region of interest" description="Disordered" evidence="1">
    <location>
        <begin position="1"/>
        <end position="25"/>
    </location>
</feature>
<dbReference type="AlphaFoldDB" id="A0A0D2KEC1"/>
<feature type="region of interest" description="Disordered" evidence="1">
    <location>
        <begin position="36"/>
        <end position="55"/>
    </location>
</feature>
<dbReference type="OrthoDB" id="3235325at2759"/>
<accession>A0A0D2KEC1</accession>
<reference evidence="3" key="1">
    <citation type="submission" date="2014-04" db="EMBL/GenBank/DDBJ databases">
        <title>Evolutionary Origins and Diversification of the Mycorrhizal Mutualists.</title>
        <authorList>
            <consortium name="DOE Joint Genome Institute"/>
            <consortium name="Mycorrhizal Genomics Consortium"/>
            <person name="Kohler A."/>
            <person name="Kuo A."/>
            <person name="Nagy L.G."/>
            <person name="Floudas D."/>
            <person name="Copeland A."/>
            <person name="Barry K.W."/>
            <person name="Cichocki N."/>
            <person name="Veneault-Fourrey C."/>
            <person name="LaButti K."/>
            <person name="Lindquist E.A."/>
            <person name="Lipzen A."/>
            <person name="Lundell T."/>
            <person name="Morin E."/>
            <person name="Murat C."/>
            <person name="Riley R."/>
            <person name="Ohm R."/>
            <person name="Sun H."/>
            <person name="Tunlid A."/>
            <person name="Henrissat B."/>
            <person name="Grigoriev I.V."/>
            <person name="Hibbett D.S."/>
            <person name="Martin F."/>
        </authorList>
    </citation>
    <scope>NUCLEOTIDE SEQUENCE [LARGE SCALE GENOMIC DNA]</scope>
    <source>
        <strain evidence="3">FD-334 SS-4</strain>
    </source>
</reference>
<proteinExistence type="predicted"/>
<dbReference type="Proteomes" id="UP000054270">
    <property type="component" value="Unassembled WGS sequence"/>
</dbReference>
<name>A0A0D2KEC1_HYPSF</name>
<gene>
    <name evidence="2" type="ORF">HYPSUDRAFT_210031</name>
</gene>
<evidence type="ECO:0000313" key="2">
    <source>
        <dbReference type="EMBL" id="KJA12882.1"/>
    </source>
</evidence>
<evidence type="ECO:0000313" key="3">
    <source>
        <dbReference type="Proteomes" id="UP000054270"/>
    </source>
</evidence>
<dbReference type="STRING" id="945553.A0A0D2KEC1"/>
<evidence type="ECO:0000256" key="1">
    <source>
        <dbReference type="SAM" id="MobiDB-lite"/>
    </source>
</evidence>
<organism evidence="2 3">
    <name type="scientific">Hypholoma sublateritium (strain FD-334 SS-4)</name>
    <dbReference type="NCBI Taxonomy" id="945553"/>
    <lineage>
        <taxon>Eukaryota</taxon>
        <taxon>Fungi</taxon>
        <taxon>Dikarya</taxon>
        <taxon>Basidiomycota</taxon>
        <taxon>Agaricomycotina</taxon>
        <taxon>Agaricomycetes</taxon>
        <taxon>Agaricomycetidae</taxon>
        <taxon>Agaricales</taxon>
        <taxon>Agaricineae</taxon>
        <taxon>Strophariaceae</taxon>
        <taxon>Hypholoma</taxon>
    </lineage>
</organism>